<protein>
    <submittedName>
        <fullName evidence="1">Uncharacterized protein</fullName>
    </submittedName>
</protein>
<accession>A0AAX1ED33</accession>
<dbReference type="AlphaFoldDB" id="A0AAX1ED33"/>
<evidence type="ECO:0000313" key="1">
    <source>
        <dbReference type="EMBL" id="QBR83028.1"/>
    </source>
</evidence>
<dbReference type="EMBL" id="CP038254">
    <property type="protein sequence ID" value="QBR83028.1"/>
    <property type="molecule type" value="Genomic_DNA"/>
</dbReference>
<dbReference type="RefSeq" id="WP_135059523.1">
    <property type="nucleotide sequence ID" value="NZ_CP038254.1"/>
</dbReference>
<dbReference type="Proteomes" id="UP000295517">
    <property type="component" value="Chromosome"/>
</dbReference>
<organism evidence="1 2">
    <name type="scientific">Legionella israelensis</name>
    <dbReference type="NCBI Taxonomy" id="454"/>
    <lineage>
        <taxon>Bacteria</taxon>
        <taxon>Pseudomonadati</taxon>
        <taxon>Pseudomonadota</taxon>
        <taxon>Gammaproteobacteria</taxon>
        <taxon>Legionellales</taxon>
        <taxon>Legionellaceae</taxon>
        <taxon>Legionella</taxon>
    </lineage>
</organism>
<sequence>MASTILWEDYPSKKKDLEETFAFLNDKSIEGWEKLETLEEALQDFNDINRQFKESDKKTLQVYHLSKLLDTYQKDLALHKKEINTQWIARIKDGKYGEKTGNLGATVINCRDALEITQKIKTDILKNKNLSSEEKIKQFTNKLNAKKSLLEAAYKEKTKTFFQRVKEFLFPEKNKMNTHAFFKKAKATLKCIKKEAQDKNIEVLRNFRLMR</sequence>
<name>A0AAX1ED33_9GAMM</name>
<reference evidence="1 2" key="1">
    <citation type="submission" date="2019-03" db="EMBL/GenBank/DDBJ databases">
        <title>Diverse conjugative elements silence natural transformation in Legionella species.</title>
        <authorList>
            <person name="Durieux I."/>
            <person name="Ginevra C."/>
            <person name="Attaiech L."/>
            <person name="Picq K."/>
            <person name="Juan P.A."/>
            <person name="Jarraud S."/>
            <person name="Charpentier X."/>
        </authorList>
    </citation>
    <scope>NUCLEOTIDE SEQUENCE [LARGE SCALE GENOMIC DNA]</scope>
    <source>
        <strain evidence="1 2">HL-0427-4011</strain>
    </source>
</reference>
<gene>
    <name evidence="1" type="ORF">E3983_00860</name>
</gene>
<proteinExistence type="predicted"/>
<evidence type="ECO:0000313" key="2">
    <source>
        <dbReference type="Proteomes" id="UP000295517"/>
    </source>
</evidence>